<dbReference type="KEGG" id="rhs:A3Q41_01153"/>
<dbReference type="InterPro" id="IPR052723">
    <property type="entry name" value="Acyl-CoA_thioesterase_PaaI"/>
</dbReference>
<dbReference type="PATRIC" id="fig|1653479.3.peg.1169"/>
<dbReference type="NCBIfam" id="TIGR00369">
    <property type="entry name" value="unchar_dom_1"/>
    <property type="match status" value="1"/>
</dbReference>
<dbReference type="EC" id="3.1.2.-" evidence="4"/>
<evidence type="ECO:0000313" key="4">
    <source>
        <dbReference type="EMBL" id="AMY22464.1"/>
    </source>
</evidence>
<dbReference type="InterPro" id="IPR006683">
    <property type="entry name" value="Thioestr_dom"/>
</dbReference>
<evidence type="ECO:0000256" key="2">
    <source>
        <dbReference type="ARBA" id="ARBA00022801"/>
    </source>
</evidence>
<name>A0A143QHQ1_RHOFA</name>
<gene>
    <name evidence="4" type="primary">paaI</name>
    <name evidence="4" type="ORF">A3Q41_01153</name>
</gene>
<proteinExistence type="inferred from homology"/>
<evidence type="ECO:0000256" key="1">
    <source>
        <dbReference type="ARBA" id="ARBA00008324"/>
    </source>
</evidence>
<accession>A0A143QHQ1</accession>
<keyword evidence="2 4" id="KW-0378">Hydrolase</keyword>
<keyword evidence="5" id="KW-1185">Reference proteome</keyword>
<dbReference type="Proteomes" id="UP000076038">
    <property type="component" value="Chromosome"/>
</dbReference>
<dbReference type="InterPro" id="IPR011973">
    <property type="entry name" value="PaaD"/>
</dbReference>
<evidence type="ECO:0000313" key="5">
    <source>
        <dbReference type="Proteomes" id="UP000076038"/>
    </source>
</evidence>
<dbReference type="PANTHER" id="PTHR42856:SF1">
    <property type="entry name" value="ACYL-COENZYME A THIOESTERASE PAAI"/>
    <property type="match status" value="1"/>
</dbReference>
<protein>
    <submittedName>
        <fullName evidence="4">Acyl-coenzyme A thioesterase PaaI</fullName>
        <ecNumber evidence="4">3.1.2.-</ecNumber>
    </submittedName>
</protein>
<feature type="domain" description="Thioesterase" evidence="3">
    <location>
        <begin position="48"/>
        <end position="114"/>
    </location>
</feature>
<dbReference type="FunFam" id="3.10.129.10:FF:000022">
    <property type="entry name" value="Phenylacetic acid degradation protein"/>
    <property type="match status" value="1"/>
</dbReference>
<reference evidence="5" key="2">
    <citation type="submission" date="2016-04" db="EMBL/GenBank/DDBJ databases">
        <title>Complete Genome and Plasmid Sequences for Rhodococcus fascians D188 and Draft Sequences for Rhodococcus spp. Isolates PBTS 1 and PBTS 2.</title>
        <authorList>
            <person name="Stamer R."/>
            <person name="Vereecke D."/>
            <person name="Zhang Y."/>
            <person name="Schilkey F."/>
            <person name="Devitt N."/>
            <person name="Randall J."/>
        </authorList>
    </citation>
    <scope>NUCLEOTIDE SEQUENCE [LARGE SCALE GENOMIC DNA]</scope>
    <source>
        <strain evidence="5">PBTS2</strain>
    </source>
</reference>
<dbReference type="InterPro" id="IPR003736">
    <property type="entry name" value="PAAI_dom"/>
</dbReference>
<dbReference type="Pfam" id="PF03061">
    <property type="entry name" value="4HBT"/>
    <property type="match status" value="1"/>
</dbReference>
<dbReference type="GO" id="GO:0016289">
    <property type="term" value="F:acyl-CoA hydrolase activity"/>
    <property type="evidence" value="ECO:0007669"/>
    <property type="project" value="TreeGrafter"/>
</dbReference>
<sequence length="131" mass="14419">MTDSPIAREMFEVDAASRKLGIELIELSPGHARMSMVVTEDMVNGYAITHGGYVFLLADTTFAMACNSHEDSAVAARCDIRYLRPTKVGDVLVADAVERARFGRNGIYDVSVTCRDELIAEFRGDSRTIAR</sequence>
<dbReference type="AlphaFoldDB" id="A0A143QHQ1"/>
<dbReference type="PANTHER" id="PTHR42856">
    <property type="entry name" value="ACYL-COENZYME A THIOESTERASE PAAI"/>
    <property type="match status" value="1"/>
</dbReference>
<dbReference type="Gene3D" id="3.10.129.10">
    <property type="entry name" value="Hotdog Thioesterase"/>
    <property type="match status" value="1"/>
</dbReference>
<dbReference type="CDD" id="cd03443">
    <property type="entry name" value="PaaI_thioesterase"/>
    <property type="match status" value="1"/>
</dbReference>
<comment type="similarity">
    <text evidence="1">Belongs to the thioesterase PaaI family.</text>
</comment>
<dbReference type="NCBIfam" id="TIGR02286">
    <property type="entry name" value="PaaD"/>
    <property type="match status" value="1"/>
</dbReference>
<dbReference type="InterPro" id="IPR029069">
    <property type="entry name" value="HotDog_dom_sf"/>
</dbReference>
<organism evidence="4 5">
    <name type="scientific">Rhodococcoides fascians</name>
    <name type="common">Rhodococcus fascians</name>
    <dbReference type="NCBI Taxonomy" id="1828"/>
    <lineage>
        <taxon>Bacteria</taxon>
        <taxon>Bacillati</taxon>
        <taxon>Actinomycetota</taxon>
        <taxon>Actinomycetes</taxon>
        <taxon>Mycobacteriales</taxon>
        <taxon>Nocardiaceae</taxon>
        <taxon>Rhodococcoides</taxon>
    </lineage>
</organism>
<reference evidence="4 5" key="1">
    <citation type="journal article" date="2016" name="Genome Announc.">
        <title>Complete Genome and Plasmid Sequences for Rhodococcus fascians D188 and Draft Sequences for Rhodococcus Isolates PBTS 1 and PBTS 2.</title>
        <authorList>
            <person name="Stamler R.A."/>
            <person name="Vereecke D."/>
            <person name="Zhang Y."/>
            <person name="Schilkey F."/>
            <person name="Devitt N."/>
            <person name="Randall J.J."/>
        </authorList>
    </citation>
    <scope>NUCLEOTIDE SEQUENCE [LARGE SCALE GENOMIC DNA]</scope>
    <source>
        <strain evidence="4 5">PBTS2</strain>
    </source>
</reference>
<evidence type="ECO:0000259" key="3">
    <source>
        <dbReference type="Pfam" id="PF03061"/>
    </source>
</evidence>
<dbReference type="EMBL" id="CP015220">
    <property type="protein sequence ID" value="AMY22464.1"/>
    <property type="molecule type" value="Genomic_DNA"/>
</dbReference>
<dbReference type="SUPFAM" id="SSF54637">
    <property type="entry name" value="Thioesterase/thiol ester dehydrase-isomerase"/>
    <property type="match status" value="1"/>
</dbReference>